<evidence type="ECO:0000259" key="6">
    <source>
        <dbReference type="Pfam" id="PF00030"/>
    </source>
</evidence>
<feature type="signal peptide" evidence="5">
    <location>
        <begin position="1"/>
        <end position="18"/>
    </location>
</feature>
<accession>A0AAD3ML36</accession>
<gene>
    <name evidence="7" type="ORF">AKAME5_000898300</name>
</gene>
<keyword evidence="5" id="KW-0732">Signal</keyword>
<reference evidence="7" key="1">
    <citation type="submission" date="2022-08" db="EMBL/GenBank/DDBJ databases">
        <title>Genome sequencing of akame (Lates japonicus).</title>
        <authorList>
            <person name="Hashiguchi Y."/>
            <person name="Takahashi H."/>
        </authorList>
    </citation>
    <scope>NUCLEOTIDE SEQUENCE</scope>
    <source>
        <strain evidence="7">Kochi</strain>
    </source>
</reference>
<keyword evidence="4" id="KW-1133">Transmembrane helix</keyword>
<dbReference type="InterPro" id="IPR050252">
    <property type="entry name" value="Beta/Gamma-Crystallin"/>
</dbReference>
<dbReference type="InterPro" id="IPR011024">
    <property type="entry name" value="G_crystallin-like"/>
</dbReference>
<feature type="transmembrane region" description="Helical" evidence="4">
    <location>
        <begin position="38"/>
        <end position="58"/>
    </location>
</feature>
<evidence type="ECO:0000256" key="5">
    <source>
        <dbReference type="SAM" id="SignalP"/>
    </source>
</evidence>
<dbReference type="PANTHER" id="PTHR11818">
    <property type="entry name" value="BETA/GAMMA CRYSTALLIN"/>
    <property type="match status" value="1"/>
</dbReference>
<dbReference type="InterPro" id="IPR001064">
    <property type="entry name" value="Beta/gamma_crystallin"/>
</dbReference>
<organism evidence="7 8">
    <name type="scientific">Lates japonicus</name>
    <name type="common">Japanese lates</name>
    <dbReference type="NCBI Taxonomy" id="270547"/>
    <lineage>
        <taxon>Eukaryota</taxon>
        <taxon>Metazoa</taxon>
        <taxon>Chordata</taxon>
        <taxon>Craniata</taxon>
        <taxon>Vertebrata</taxon>
        <taxon>Euteleostomi</taxon>
        <taxon>Actinopterygii</taxon>
        <taxon>Neopterygii</taxon>
        <taxon>Teleostei</taxon>
        <taxon>Neoteleostei</taxon>
        <taxon>Acanthomorphata</taxon>
        <taxon>Carangaria</taxon>
        <taxon>Carangaria incertae sedis</taxon>
        <taxon>Centropomidae</taxon>
        <taxon>Lates</taxon>
    </lineage>
</organism>
<comment type="similarity">
    <text evidence="1">Belongs to the beta/gamma-crystallin family.</text>
</comment>
<dbReference type="SUPFAM" id="SSF49695">
    <property type="entry name" value="gamma-Crystallin-like"/>
    <property type="match status" value="1"/>
</dbReference>
<evidence type="ECO:0000256" key="4">
    <source>
        <dbReference type="SAM" id="Phobius"/>
    </source>
</evidence>
<dbReference type="Pfam" id="PF00030">
    <property type="entry name" value="Crystall"/>
    <property type="match status" value="1"/>
</dbReference>
<evidence type="ECO:0000313" key="7">
    <source>
        <dbReference type="EMBL" id="GLD56668.1"/>
    </source>
</evidence>
<comment type="caution">
    <text evidence="7">The sequence shown here is derived from an EMBL/GenBank/DDBJ whole genome shotgun (WGS) entry which is preliminary data.</text>
</comment>
<dbReference type="PANTHER" id="PTHR11818:SF22">
    <property type="entry name" value="GAMMA-CRYSTALLIN N"/>
    <property type="match status" value="1"/>
</dbReference>
<dbReference type="Gene3D" id="2.60.20.10">
    <property type="entry name" value="Crystallins"/>
    <property type="match status" value="1"/>
</dbReference>
<feature type="chain" id="PRO_5042238232" evidence="5">
    <location>
        <begin position="19"/>
        <end position="207"/>
    </location>
</feature>
<sequence>MSLTCVGHLGSALPLCLAQTHLSSGLDLAPRSPLTRPPAVYIGVSNFFSVTLCVWLWARLDDIQWAKMSQYSGKITFYEGKCFTGRKLEVRGDCDNFQDRGFMNRVNPSVWERSSDLLRPPLDFMASSNILSHGEYPEFQRVELPHHRHYGIRQVYPRCLHMQQELNFRCRTCGPERETTAAIIWQAQNPNIQSIQSPTCKPPALDL</sequence>
<keyword evidence="4" id="KW-0812">Transmembrane</keyword>
<protein>
    <submittedName>
        <fullName evidence="7">Gamma-crystallin N-B</fullName>
    </submittedName>
</protein>
<keyword evidence="3" id="KW-0677">Repeat</keyword>
<evidence type="ECO:0000256" key="3">
    <source>
        <dbReference type="ARBA" id="ARBA00022737"/>
    </source>
</evidence>
<comment type="subunit">
    <text evidence="2">Monomer.</text>
</comment>
<evidence type="ECO:0000256" key="1">
    <source>
        <dbReference type="ARBA" id="ARBA00009646"/>
    </source>
</evidence>
<dbReference type="AlphaFoldDB" id="A0AAD3ML36"/>
<keyword evidence="4" id="KW-0472">Membrane</keyword>
<evidence type="ECO:0000256" key="2">
    <source>
        <dbReference type="ARBA" id="ARBA00011245"/>
    </source>
</evidence>
<proteinExistence type="inferred from homology"/>
<evidence type="ECO:0000313" key="8">
    <source>
        <dbReference type="Proteomes" id="UP001279410"/>
    </source>
</evidence>
<dbReference type="GO" id="GO:0005212">
    <property type="term" value="F:structural constituent of eye lens"/>
    <property type="evidence" value="ECO:0007669"/>
    <property type="project" value="TreeGrafter"/>
</dbReference>
<dbReference type="Proteomes" id="UP001279410">
    <property type="component" value="Unassembled WGS sequence"/>
</dbReference>
<dbReference type="GO" id="GO:0002088">
    <property type="term" value="P:lens development in camera-type eye"/>
    <property type="evidence" value="ECO:0007669"/>
    <property type="project" value="TreeGrafter"/>
</dbReference>
<feature type="domain" description="Beta/gamma crystallin 'Greek key'" evidence="6">
    <location>
        <begin position="74"/>
        <end position="153"/>
    </location>
</feature>
<name>A0AAD3ML36_LATJO</name>
<dbReference type="GO" id="GO:0007601">
    <property type="term" value="P:visual perception"/>
    <property type="evidence" value="ECO:0007669"/>
    <property type="project" value="TreeGrafter"/>
</dbReference>
<keyword evidence="8" id="KW-1185">Reference proteome</keyword>
<dbReference type="EMBL" id="BRZM01000026">
    <property type="protein sequence ID" value="GLD56668.1"/>
    <property type="molecule type" value="Genomic_DNA"/>
</dbReference>